<proteinExistence type="predicted"/>
<comment type="caution">
    <text evidence="2">The sequence shown here is derived from an EMBL/GenBank/DDBJ whole genome shotgun (WGS) entry which is preliminary data.</text>
</comment>
<protein>
    <submittedName>
        <fullName evidence="2">Baseplate J/gp47 family protein</fullName>
    </submittedName>
</protein>
<reference evidence="2" key="1">
    <citation type="submission" date="2020-08" db="EMBL/GenBank/DDBJ databases">
        <title>Lewinella bacteria from marine environments.</title>
        <authorList>
            <person name="Zhong Y."/>
        </authorList>
    </citation>
    <scope>NUCLEOTIDE SEQUENCE</scope>
    <source>
        <strain evidence="2">KCTC 42187</strain>
    </source>
</reference>
<evidence type="ECO:0000256" key="1">
    <source>
        <dbReference type="SAM" id="MobiDB-lite"/>
    </source>
</evidence>
<dbReference type="EMBL" id="JACSIT010000153">
    <property type="protein sequence ID" value="MBC6996659.1"/>
    <property type="molecule type" value="Genomic_DNA"/>
</dbReference>
<organism evidence="2 3">
    <name type="scientific">Neolewinella lacunae</name>
    <dbReference type="NCBI Taxonomy" id="1517758"/>
    <lineage>
        <taxon>Bacteria</taxon>
        <taxon>Pseudomonadati</taxon>
        <taxon>Bacteroidota</taxon>
        <taxon>Saprospiria</taxon>
        <taxon>Saprospirales</taxon>
        <taxon>Lewinellaceae</taxon>
        <taxon>Neolewinella</taxon>
    </lineage>
</organism>
<feature type="region of interest" description="Disordered" evidence="1">
    <location>
        <begin position="1"/>
        <end position="27"/>
    </location>
</feature>
<keyword evidence="3" id="KW-1185">Reference proteome</keyword>
<dbReference type="RefSeq" id="WP_187468662.1">
    <property type="nucleotide sequence ID" value="NZ_JACSIT010000153.1"/>
</dbReference>
<evidence type="ECO:0000313" key="3">
    <source>
        <dbReference type="Proteomes" id="UP000650081"/>
    </source>
</evidence>
<gene>
    <name evidence="2" type="ORF">H9S92_20980</name>
</gene>
<accession>A0A923PNE7</accession>
<dbReference type="Proteomes" id="UP000650081">
    <property type="component" value="Unassembled WGS sequence"/>
</dbReference>
<evidence type="ECO:0000313" key="2">
    <source>
        <dbReference type="EMBL" id="MBC6996659.1"/>
    </source>
</evidence>
<name>A0A923PNE7_9BACT</name>
<sequence length="1288" mass="144645">MTREKASPLANHHGTARHERQSGALEPTYVRADERTLPELLAYAYAYAKHVRFFAEDGLDADPATGQPYDWRAFFEGDESVFLATVLTTDLHEADEELQTAFLNIHQLKDHEQQANNFTQLIEKLLQVTQVLHGWQTKARKLRDWNEEHRFEREINRALQGDLGLQYHGFYYILKTLVRENTFPAPAQRTWQEVLDSLPRPRERGKDERFLHWVEPGEVTLADWLAFAGIRLQEYYRKLYFTLAYLLELSQELFEQSVHYRNDHSPQMGLFIAFLRLFGATQEELNTLTGRHLDYYYHDVLGREPNPGQPDQAIVSFQSTPGQRDIFLERGALLLAGTDPNGQAAYYRTEDDLDISATGVAALKTLFVSKNPIVATGSTYRLVTAVYAAPVADSADGRGEPFTGADATWPVLGEDQFDFGAQDRRMPASVLGFALAASVLLLGEGDRKVNIDLCFTAESFTNLVDLLDDIAENTGPGSSRSDVFRRVFGRPFHLLVTGEKGWTEITKYRLLPLEEGQTMLRLEFQLDPAAPAIRPLDPAVHGSDFNTAWPVLKITLSDQEASYAYSFLRDLELERIDLDVKVTGLKTVTVQNDQGLVDSSGPFLPFGPFPRPKAYFLFGHAELFNKQLTDMELQLDWAHLPDGAEGFSGHYRGYDEVVTNDSFTFSLSALTDYAFQPMREAEQDVYPMFESNFVEQPPLRTRRILTVDAVALKRLRYVPLYTLGALDPYTNGSRTGYFKLQLRSPAMAFGHARYPTLFARRMAEGARRPFSLFGGAEDAPLDLPNEPYTPVISALSINYRASTSLRLARLEQGSNDAAADNRLFRLHPFGTEKVFAGGLLESPYLLPRFDEDGYLYIGLRDLPAPRMLSLFFDLQDSKKKLSRQPTVVQWHYLARDGWQPFAANQILSDTTVDLSTRGIVRFDCPAEMSKGRGLLDHGLYWIRASASGSLSTMGRCRRIIPHAVVASWVDGGDATHLIIPPSERPPITELLAPPPGIGPVYQATGFTKGLPRETEAAFRVRASERLRHKGRAVSAWDIERLVLEKFPDIHQVKCISAHGNETLLQRGEVRVVVIPAIVDQDPRPMVGYHALRDIEQYLRSVAGAFAQIRVTNPTYEQLKVSCQVRLTPASQAYRGRVLRELHDRITAFVCPWLQQGVVKLGGTVSKTDILAVLNAHPAVQFVTGFALVQLFESAEDYYALRDTARPTADTELITASRPWSVLIPVPEHQIELLSADAYAFATVTALDEMRVEGDFIITSDDPEPFSFDAGSAAPPGERFALPLTWLQP</sequence>